<proteinExistence type="predicted"/>
<dbReference type="AlphaFoldDB" id="A0A163HY97"/>
<accession>A0A163HY97</accession>
<dbReference type="Pfam" id="PF03864">
    <property type="entry name" value="Phage_cap_E"/>
    <property type="match status" value="1"/>
</dbReference>
<reference evidence="1" key="1">
    <citation type="journal article" date="2016" name="Genome Announc.">
        <title>Draft genomes of two strains of Paenibacillus glucanolyticus with capability to degrade lignocellulose.</title>
        <authorList>
            <person name="Mathews S.L."/>
            <person name="Pawlak J."/>
            <person name="Grunden A.M."/>
        </authorList>
    </citation>
    <scope>NUCLEOTIDE SEQUENCE [LARGE SCALE GENOMIC DNA]</scope>
    <source>
        <strain evidence="1">SLM1</strain>
    </source>
</reference>
<dbReference type="EMBL" id="LWMH01000001">
    <property type="protein sequence ID" value="KZS45709.1"/>
    <property type="molecule type" value="Genomic_DNA"/>
</dbReference>
<dbReference type="Proteomes" id="UP000076796">
    <property type="component" value="Unassembled WGS sequence"/>
</dbReference>
<organism evidence="1 2">
    <name type="scientific">Paenibacillus glucanolyticus</name>
    <dbReference type="NCBI Taxonomy" id="59843"/>
    <lineage>
        <taxon>Bacteria</taxon>
        <taxon>Bacillati</taxon>
        <taxon>Bacillota</taxon>
        <taxon>Bacilli</taxon>
        <taxon>Bacillales</taxon>
        <taxon>Paenibacillaceae</taxon>
        <taxon>Paenibacillus</taxon>
    </lineage>
</organism>
<dbReference type="InterPro" id="IPR053738">
    <property type="entry name" value="Lambda_capsid_assembly"/>
</dbReference>
<dbReference type="RefSeq" id="WP_063477907.1">
    <property type="nucleotide sequence ID" value="NZ_CP147845.1"/>
</dbReference>
<keyword evidence="2" id="KW-1185">Reference proteome</keyword>
<dbReference type="GeneID" id="97552967"/>
<evidence type="ECO:0000313" key="2">
    <source>
        <dbReference type="Proteomes" id="UP000076796"/>
    </source>
</evidence>
<sequence length="350" mass="39120">MPSIFDYVTASAIASYVTNNPSNNIPYLGATLFPARKKLGLDLSWIKGARGVPVSLQPSAFDAKATLRDRIGFKKVETEMPFFREAMRLGEKDRQELLRLQDNTNDQYIMPLLTQIFDDRAQLVAGAQVIPERMIMQLLSSGLIRITSDETRQDYDYNYGFAGSHKEILAGSAVWSDPNSVPIEDIQRWKRIINQDTGATITRAICTEKTWGYLMQHPAIRLDMNPVGGQNIIMTDELLRAYLLNKLKIRVSVYNKIYALQDGTTHQFFPDDFFTLIPDGNLGTTWYGTTPEEADLMAGATSAEVSIVNTGVAITTIKEPHPVNVESIVSEIVLPSFETMDTVFIARVAV</sequence>
<dbReference type="OrthoDB" id="47969at2"/>
<comment type="caution">
    <text evidence="1">The sequence shown here is derived from an EMBL/GenBank/DDBJ whole genome shotgun (WGS) entry which is preliminary data.</text>
</comment>
<gene>
    <name evidence="1" type="ORF">AWU65_07170</name>
</gene>
<protein>
    <submittedName>
        <fullName evidence="1">Phage capsid protein</fullName>
    </submittedName>
</protein>
<dbReference type="Gene3D" id="3.90.1690.10">
    <property type="entry name" value="phage-related protein like domain"/>
    <property type="match status" value="1"/>
</dbReference>
<dbReference type="InterPro" id="IPR005564">
    <property type="entry name" value="Major_capsid_GpE"/>
</dbReference>
<evidence type="ECO:0000313" key="1">
    <source>
        <dbReference type="EMBL" id="KZS45709.1"/>
    </source>
</evidence>
<name>A0A163HY97_9BACL</name>